<gene>
    <name evidence="10" type="ORF">KC19_2G214800</name>
</gene>
<evidence type="ECO:0000259" key="9">
    <source>
        <dbReference type="PROSITE" id="PS51186"/>
    </source>
</evidence>
<evidence type="ECO:0000256" key="5">
    <source>
        <dbReference type="ARBA" id="ARBA00023242"/>
    </source>
</evidence>
<dbReference type="Gene3D" id="3.40.630.30">
    <property type="match status" value="1"/>
</dbReference>
<comment type="caution">
    <text evidence="10">The sequence shown here is derived from an EMBL/GenBank/DDBJ whole genome shotgun (WGS) entry which is preliminary data.</text>
</comment>
<dbReference type="Pfam" id="PF00628">
    <property type="entry name" value="PHD"/>
    <property type="match status" value="1"/>
</dbReference>
<dbReference type="GO" id="GO:0008270">
    <property type="term" value="F:zinc ion binding"/>
    <property type="evidence" value="ECO:0007669"/>
    <property type="project" value="UniProtKB-KW"/>
</dbReference>
<dbReference type="PROSITE" id="PS50016">
    <property type="entry name" value="ZF_PHD_2"/>
    <property type="match status" value="1"/>
</dbReference>
<dbReference type="GO" id="GO:0000977">
    <property type="term" value="F:RNA polymerase II transcription regulatory region sequence-specific DNA binding"/>
    <property type="evidence" value="ECO:0007669"/>
    <property type="project" value="TreeGrafter"/>
</dbReference>
<dbReference type="GO" id="GO:0045944">
    <property type="term" value="P:positive regulation of transcription by RNA polymerase II"/>
    <property type="evidence" value="ECO:0007669"/>
    <property type="project" value="TreeGrafter"/>
</dbReference>
<dbReference type="Proteomes" id="UP000822688">
    <property type="component" value="Chromosome 2"/>
</dbReference>
<feature type="region of interest" description="Disordered" evidence="7">
    <location>
        <begin position="54"/>
        <end position="112"/>
    </location>
</feature>
<dbReference type="SUPFAM" id="SSF55729">
    <property type="entry name" value="Acyl-CoA N-acyltransferases (Nat)"/>
    <property type="match status" value="1"/>
</dbReference>
<keyword evidence="4" id="KW-0862">Zinc</keyword>
<dbReference type="InterPro" id="IPR013083">
    <property type="entry name" value="Znf_RING/FYVE/PHD"/>
</dbReference>
<dbReference type="PROSITE" id="PS51186">
    <property type="entry name" value="GNAT"/>
    <property type="match status" value="1"/>
</dbReference>
<keyword evidence="2" id="KW-0479">Metal-binding</keyword>
<evidence type="ECO:0000256" key="3">
    <source>
        <dbReference type="ARBA" id="ARBA00022771"/>
    </source>
</evidence>
<dbReference type="InterPro" id="IPR000182">
    <property type="entry name" value="GNAT_dom"/>
</dbReference>
<dbReference type="GO" id="GO:0003682">
    <property type="term" value="F:chromatin binding"/>
    <property type="evidence" value="ECO:0007669"/>
    <property type="project" value="TreeGrafter"/>
</dbReference>
<dbReference type="InterPro" id="IPR001965">
    <property type="entry name" value="Znf_PHD"/>
</dbReference>
<dbReference type="GO" id="GO:0005634">
    <property type="term" value="C:nucleus"/>
    <property type="evidence" value="ECO:0007669"/>
    <property type="project" value="UniProtKB-SubCell"/>
</dbReference>
<protein>
    <recommendedName>
        <fullName evidence="12">PHD-type domain-containing protein</fullName>
    </recommendedName>
</protein>
<dbReference type="PROSITE" id="PS01359">
    <property type="entry name" value="ZF_PHD_1"/>
    <property type="match status" value="1"/>
</dbReference>
<keyword evidence="3 6" id="KW-0863">Zinc-finger</keyword>
<evidence type="ECO:0000313" key="10">
    <source>
        <dbReference type="EMBL" id="KAG0588084.1"/>
    </source>
</evidence>
<keyword evidence="5" id="KW-0539">Nucleus</keyword>
<feature type="compositionally biased region" description="Basic and acidic residues" evidence="7">
    <location>
        <begin position="96"/>
        <end position="107"/>
    </location>
</feature>
<feature type="domain" description="N-acetyltransferase" evidence="9">
    <location>
        <begin position="741"/>
        <end position="892"/>
    </location>
</feature>
<name>A0A8T0IWI2_CERPU</name>
<keyword evidence="11" id="KW-1185">Reference proteome</keyword>
<evidence type="ECO:0000256" key="4">
    <source>
        <dbReference type="ARBA" id="ARBA00022833"/>
    </source>
</evidence>
<dbReference type="InterPro" id="IPR019786">
    <property type="entry name" value="Zinc_finger_PHD-type_CS"/>
</dbReference>
<dbReference type="GO" id="GO:0042393">
    <property type="term" value="F:histone binding"/>
    <property type="evidence" value="ECO:0007669"/>
    <property type="project" value="TreeGrafter"/>
</dbReference>
<dbReference type="SMART" id="SM00249">
    <property type="entry name" value="PHD"/>
    <property type="match status" value="2"/>
</dbReference>
<evidence type="ECO:0000259" key="8">
    <source>
        <dbReference type="PROSITE" id="PS50016"/>
    </source>
</evidence>
<dbReference type="PANTHER" id="PTHR47025">
    <property type="entry name" value="AUTOIMMUNE REGULATOR"/>
    <property type="match status" value="1"/>
</dbReference>
<dbReference type="InterPro" id="IPR016181">
    <property type="entry name" value="Acyl_CoA_acyltransferase"/>
</dbReference>
<evidence type="ECO:0000256" key="7">
    <source>
        <dbReference type="SAM" id="MobiDB-lite"/>
    </source>
</evidence>
<dbReference type="AlphaFoldDB" id="A0A8T0IWI2"/>
<dbReference type="PANTHER" id="PTHR47025:SF2">
    <property type="entry name" value="AUTOIMMUNE REGULATOR"/>
    <property type="match status" value="1"/>
</dbReference>
<feature type="region of interest" description="Disordered" evidence="7">
    <location>
        <begin position="132"/>
        <end position="174"/>
    </location>
</feature>
<evidence type="ECO:0000256" key="2">
    <source>
        <dbReference type="ARBA" id="ARBA00022723"/>
    </source>
</evidence>
<reference evidence="10" key="1">
    <citation type="submission" date="2020-06" db="EMBL/GenBank/DDBJ databases">
        <title>WGS assembly of Ceratodon purpureus strain R40.</title>
        <authorList>
            <person name="Carey S.B."/>
            <person name="Jenkins J."/>
            <person name="Shu S."/>
            <person name="Lovell J.T."/>
            <person name="Sreedasyam A."/>
            <person name="Maumus F."/>
            <person name="Tiley G.P."/>
            <person name="Fernandez-Pozo N."/>
            <person name="Barry K."/>
            <person name="Chen C."/>
            <person name="Wang M."/>
            <person name="Lipzen A."/>
            <person name="Daum C."/>
            <person name="Saski C.A."/>
            <person name="Payton A.C."/>
            <person name="Mcbreen J.C."/>
            <person name="Conrad R.E."/>
            <person name="Kollar L.M."/>
            <person name="Olsson S."/>
            <person name="Huttunen S."/>
            <person name="Landis J.B."/>
            <person name="Wickett N.J."/>
            <person name="Johnson M.G."/>
            <person name="Rensing S.A."/>
            <person name="Grimwood J."/>
            <person name="Schmutz J."/>
            <person name="Mcdaniel S.F."/>
        </authorList>
    </citation>
    <scope>NUCLEOTIDE SEQUENCE</scope>
    <source>
        <strain evidence="10">R40</strain>
    </source>
</reference>
<dbReference type="Gene3D" id="3.30.40.10">
    <property type="entry name" value="Zinc/RING finger domain, C3HC4 (zinc finger)"/>
    <property type="match status" value="2"/>
</dbReference>
<dbReference type="Pfam" id="PF23209">
    <property type="entry name" value="IDM1_C"/>
    <property type="match status" value="1"/>
</dbReference>
<dbReference type="SUPFAM" id="SSF57903">
    <property type="entry name" value="FYVE/PHD zinc finger"/>
    <property type="match status" value="2"/>
</dbReference>
<feature type="compositionally biased region" description="Basic and acidic residues" evidence="7">
    <location>
        <begin position="78"/>
        <end position="88"/>
    </location>
</feature>
<proteinExistence type="predicted"/>
<dbReference type="Pfam" id="PF16135">
    <property type="entry name" value="TDBD"/>
    <property type="match status" value="2"/>
</dbReference>
<dbReference type="InterPro" id="IPR011011">
    <property type="entry name" value="Znf_FYVE_PHD"/>
</dbReference>
<evidence type="ECO:0000256" key="1">
    <source>
        <dbReference type="ARBA" id="ARBA00004123"/>
    </source>
</evidence>
<dbReference type="InterPro" id="IPR032308">
    <property type="entry name" value="TDBD"/>
</dbReference>
<feature type="domain" description="PHD-type" evidence="8">
    <location>
        <begin position="356"/>
        <end position="406"/>
    </location>
</feature>
<feature type="region of interest" description="Disordered" evidence="7">
    <location>
        <begin position="1"/>
        <end position="22"/>
    </location>
</feature>
<feature type="region of interest" description="Disordered" evidence="7">
    <location>
        <begin position="197"/>
        <end position="230"/>
    </location>
</feature>
<dbReference type="GO" id="GO:0016747">
    <property type="term" value="F:acyltransferase activity, transferring groups other than amino-acyl groups"/>
    <property type="evidence" value="ECO:0007669"/>
    <property type="project" value="InterPro"/>
</dbReference>
<evidence type="ECO:0000313" key="11">
    <source>
        <dbReference type="Proteomes" id="UP000822688"/>
    </source>
</evidence>
<dbReference type="EMBL" id="CM026422">
    <property type="protein sequence ID" value="KAG0588084.1"/>
    <property type="molecule type" value="Genomic_DNA"/>
</dbReference>
<organism evidence="10 11">
    <name type="scientific">Ceratodon purpureus</name>
    <name type="common">Fire moss</name>
    <name type="synonym">Dicranum purpureum</name>
    <dbReference type="NCBI Taxonomy" id="3225"/>
    <lineage>
        <taxon>Eukaryota</taxon>
        <taxon>Viridiplantae</taxon>
        <taxon>Streptophyta</taxon>
        <taxon>Embryophyta</taxon>
        <taxon>Bryophyta</taxon>
        <taxon>Bryophytina</taxon>
        <taxon>Bryopsida</taxon>
        <taxon>Dicranidae</taxon>
        <taxon>Pseudoditrichales</taxon>
        <taxon>Ditrichaceae</taxon>
        <taxon>Ceratodon</taxon>
    </lineage>
</organism>
<comment type="subcellular location">
    <subcellularLocation>
        <location evidence="1">Nucleus</location>
    </subcellularLocation>
</comment>
<evidence type="ECO:0000256" key="6">
    <source>
        <dbReference type="PROSITE-ProRule" id="PRU00146"/>
    </source>
</evidence>
<sequence>MGAQKSSWQEGEGVVVEMSRGERGSAIGTKMGAVGEEADAVVVVVDVVAHGDVDHASSGTTRSSDGKPGVVDAVVSPGEKDVTSRPDEAMDEAMEEATREGPEEGSPKTESTVAHVTNGNAAAPKNIDVVSKSGEAAPGVESPVKDSGDSVVWNGLPQENNRERLMKNGGSRKRKKTIHYINSRVPHSRVPNAVAPALESEEGSDGQDSPEEAEDVPVRPSQAPRAAATKLKSMVPVGDKLLKAPRNAKELMATRLLEGHFVRCSCRGIQLTGMLKDMGVQCDCRNCRGSAVVSISAFEAHSGSTSHHPSDNIYLENGKNLRDILSAGQEAADCGDNILRALKMAIGDIQGVERRKIACAKCGSAEEAGDLIPCKGARCSLVLHAGCIGNPKAQLGDWLCSKCEKTKKHVTKTKRLSSGGVEKDEARVKEKDSARKARDAQLHSALFMPGGLKDGTELGYYTQDTCKLTGVKQNDGIHCSCCRKVITCAEFEQHAGCEGRQNPYGSIMLITDGRSLKDVCKDLIQQKKLGEKEKRMAREGDLNCCYDCEKSGELKCNVCNQGWCADHQGGEKDSDGKWLCRFCQQDTLKVVKNGQRVSGKPMEGIHEKDERGRVIRHLQPPASAGGCAICKKWNVNESGFVQGMTMLVCDQCGREYHVSCLKGSGAKDLNFQQELPEGEWFCRKDCKVIDEILTQLVANGPESLSDSIISELLESRQQQSGAKEKAETSSPSFGWQILCGKGGSTANVMTLAEAVNIFTECTDPITDAKTGKNLIPPMVHSRRSKDYDFEGVFCVVLKLNEKVVSAALLQIFGREIAEVPLVATSHPHQGQGFCKALMTTIERLLGVLSVERLVLPTAKETESIWINKFGFSRMDEEKLAAICTTIRLMTFTGTCMLGKEITPMTV</sequence>
<dbReference type="InterPro" id="IPR056511">
    <property type="entry name" value="IDM1_C"/>
</dbReference>
<feature type="compositionally biased region" description="Acidic residues" evidence="7">
    <location>
        <begin position="199"/>
        <end position="215"/>
    </location>
</feature>
<dbReference type="InterPro" id="IPR019787">
    <property type="entry name" value="Znf_PHD-finger"/>
</dbReference>
<dbReference type="CDD" id="cd04301">
    <property type="entry name" value="NAT_SF"/>
    <property type="match status" value="1"/>
</dbReference>
<evidence type="ECO:0008006" key="12">
    <source>
        <dbReference type="Google" id="ProtNLM"/>
    </source>
</evidence>
<accession>A0A8T0IWI2</accession>